<dbReference type="AlphaFoldDB" id="A0A1F5KUI0"/>
<accession>A0A1F5KUI0</accession>
<keyword evidence="5" id="KW-0274">FAD</keyword>
<gene>
    <name evidence="11" type="ORF">A3B45_05030</name>
</gene>
<dbReference type="Proteomes" id="UP000178565">
    <property type="component" value="Unassembled WGS sequence"/>
</dbReference>
<evidence type="ECO:0000256" key="5">
    <source>
        <dbReference type="ARBA" id="ARBA00022827"/>
    </source>
</evidence>
<evidence type="ECO:0000256" key="2">
    <source>
        <dbReference type="ARBA" id="ARBA00022630"/>
    </source>
</evidence>
<organism evidence="11 12">
    <name type="scientific">Candidatus Daviesbacteria bacterium RIFCSPLOWO2_01_FULL_39_12</name>
    <dbReference type="NCBI Taxonomy" id="1797785"/>
    <lineage>
        <taxon>Bacteria</taxon>
        <taxon>Candidatus Daviesiibacteriota</taxon>
    </lineage>
</organism>
<proteinExistence type="predicted"/>
<keyword evidence="6" id="KW-0560">Oxidoreductase</keyword>
<dbReference type="GO" id="GO:0046872">
    <property type="term" value="F:metal ion binding"/>
    <property type="evidence" value="ECO:0007669"/>
    <property type="project" value="UniProtKB-KW"/>
</dbReference>
<dbReference type="InterPro" id="IPR050415">
    <property type="entry name" value="MRET"/>
</dbReference>
<dbReference type="Pfam" id="PF00175">
    <property type="entry name" value="NAD_binding_1"/>
    <property type="match status" value="1"/>
</dbReference>
<evidence type="ECO:0000256" key="1">
    <source>
        <dbReference type="ARBA" id="ARBA00001974"/>
    </source>
</evidence>
<dbReference type="InterPro" id="IPR001433">
    <property type="entry name" value="OxRdtase_FAD/NAD-bd"/>
</dbReference>
<keyword evidence="8" id="KW-0411">Iron-sulfur</keyword>
<dbReference type="PANTHER" id="PTHR47354">
    <property type="entry name" value="NADH OXIDOREDUCTASE HCR"/>
    <property type="match status" value="1"/>
</dbReference>
<evidence type="ECO:0000256" key="6">
    <source>
        <dbReference type="ARBA" id="ARBA00023002"/>
    </source>
</evidence>
<feature type="transmembrane region" description="Helical" evidence="9">
    <location>
        <begin position="73"/>
        <end position="92"/>
    </location>
</feature>
<feature type="domain" description="FAD-binding FR-type" evidence="10">
    <location>
        <begin position="254"/>
        <end position="357"/>
    </location>
</feature>
<evidence type="ECO:0000256" key="4">
    <source>
        <dbReference type="ARBA" id="ARBA00022723"/>
    </source>
</evidence>
<dbReference type="STRING" id="1797785.A3B45_05030"/>
<dbReference type="PANTHER" id="PTHR47354:SF6">
    <property type="entry name" value="NADH OXIDOREDUCTASE HCR"/>
    <property type="match status" value="1"/>
</dbReference>
<feature type="transmembrane region" description="Helical" evidence="9">
    <location>
        <begin position="169"/>
        <end position="192"/>
    </location>
</feature>
<keyword evidence="2" id="KW-0285">Flavoprotein</keyword>
<comment type="cofactor">
    <cofactor evidence="1">
        <name>FAD</name>
        <dbReference type="ChEBI" id="CHEBI:57692"/>
    </cofactor>
</comment>
<keyword evidence="9" id="KW-0812">Transmembrane</keyword>
<evidence type="ECO:0000313" key="11">
    <source>
        <dbReference type="EMBL" id="OGE44484.1"/>
    </source>
</evidence>
<dbReference type="GO" id="GO:0051537">
    <property type="term" value="F:2 iron, 2 sulfur cluster binding"/>
    <property type="evidence" value="ECO:0007669"/>
    <property type="project" value="UniProtKB-KW"/>
</dbReference>
<dbReference type="EMBL" id="MFDM01000001">
    <property type="protein sequence ID" value="OGE44484.1"/>
    <property type="molecule type" value="Genomic_DNA"/>
</dbReference>
<dbReference type="InterPro" id="IPR017938">
    <property type="entry name" value="Riboflavin_synthase-like_b-brl"/>
</dbReference>
<dbReference type="InterPro" id="IPR039261">
    <property type="entry name" value="FNR_nucleotide-bd"/>
</dbReference>
<feature type="transmembrane region" description="Helical" evidence="9">
    <location>
        <begin position="144"/>
        <end position="162"/>
    </location>
</feature>
<keyword evidence="9" id="KW-1133">Transmembrane helix</keyword>
<keyword evidence="3" id="KW-0001">2Fe-2S</keyword>
<dbReference type="SUPFAM" id="SSF52343">
    <property type="entry name" value="Ferredoxin reductase-like, C-terminal NADP-linked domain"/>
    <property type="match status" value="1"/>
</dbReference>
<dbReference type="Gene3D" id="3.40.50.80">
    <property type="entry name" value="Nucleotide-binding domain of ferredoxin-NADP reductase (FNR) module"/>
    <property type="match status" value="1"/>
</dbReference>
<evidence type="ECO:0000256" key="7">
    <source>
        <dbReference type="ARBA" id="ARBA00023004"/>
    </source>
</evidence>
<evidence type="ECO:0000256" key="9">
    <source>
        <dbReference type="SAM" id="Phobius"/>
    </source>
</evidence>
<evidence type="ECO:0000256" key="3">
    <source>
        <dbReference type="ARBA" id="ARBA00022714"/>
    </source>
</evidence>
<comment type="caution">
    <text evidence="11">The sequence shown here is derived from an EMBL/GenBank/DDBJ whole genome shotgun (WGS) entry which is preliminary data.</text>
</comment>
<dbReference type="GO" id="GO:0016491">
    <property type="term" value="F:oxidoreductase activity"/>
    <property type="evidence" value="ECO:0007669"/>
    <property type="project" value="UniProtKB-KW"/>
</dbReference>
<feature type="transmembrane region" description="Helical" evidence="9">
    <location>
        <begin position="43"/>
        <end position="61"/>
    </location>
</feature>
<evidence type="ECO:0000256" key="8">
    <source>
        <dbReference type="ARBA" id="ARBA00023014"/>
    </source>
</evidence>
<dbReference type="SUPFAM" id="SSF63380">
    <property type="entry name" value="Riboflavin synthase domain-like"/>
    <property type="match status" value="1"/>
</dbReference>
<evidence type="ECO:0000259" key="10">
    <source>
        <dbReference type="PROSITE" id="PS51384"/>
    </source>
</evidence>
<protein>
    <recommendedName>
        <fullName evidence="10">FAD-binding FR-type domain-containing protein</fullName>
    </recommendedName>
</protein>
<reference evidence="11 12" key="1">
    <citation type="journal article" date="2016" name="Nat. Commun.">
        <title>Thousands of microbial genomes shed light on interconnected biogeochemical processes in an aquifer system.</title>
        <authorList>
            <person name="Anantharaman K."/>
            <person name="Brown C.T."/>
            <person name="Hug L.A."/>
            <person name="Sharon I."/>
            <person name="Castelle C.J."/>
            <person name="Probst A.J."/>
            <person name="Thomas B.C."/>
            <person name="Singh A."/>
            <person name="Wilkins M.J."/>
            <person name="Karaoz U."/>
            <person name="Brodie E.L."/>
            <person name="Williams K.H."/>
            <person name="Hubbard S.S."/>
            <person name="Banfield J.F."/>
        </authorList>
    </citation>
    <scope>NUCLEOTIDE SEQUENCE [LARGE SCALE GENOMIC DNA]</scope>
</reference>
<feature type="transmembrane region" description="Helical" evidence="9">
    <location>
        <begin position="222"/>
        <end position="250"/>
    </location>
</feature>
<name>A0A1F5KUI0_9BACT</name>
<evidence type="ECO:0000313" key="12">
    <source>
        <dbReference type="Proteomes" id="UP000178565"/>
    </source>
</evidence>
<dbReference type="PRINTS" id="PR00410">
    <property type="entry name" value="PHEHYDRXLASE"/>
</dbReference>
<dbReference type="PROSITE" id="PS51384">
    <property type="entry name" value="FAD_FR"/>
    <property type="match status" value="1"/>
</dbReference>
<sequence>MVLIALVDDFLNKITMYRLLLYVLIILMAAAGGFSFFNLLPFAPLSLLFSVSILLVTCWISNKLLAKLFSAPTNLESVYITALILSLIITPIQTAAEIQWLVLAALISQAGKYILALRKQHLFNPAALAVFLTGLTVQSYAGWWVGNPFMLVLVVIGGLLVVRKLRRFSLVLTFFGSYLIFILGSTFNFALLKTMIESPVFFFAFVMLTEPQTTPPQKKLQIIYGGAVGALTFFLTPELALLIGNMFSYLSCPREKLLLKLVEKKQIAYQTYEFIFKADRKLNYLAGQYLEWTLPHQNPDSRGVRRYFTLASSPTEKFLKIGIKFYPNAASFKRKLVDLKMGEQMVAGQLSGEFILPKDVSKKLCFIAGGIGITPFRSMVKYLLEKSEKRDVVLLYSNKTETDISYQDIFDSAESLGVKTAYVVTDKVGFIDEPMIKGWVPDFKDRIFYLSGPHAMVNAFEKILKGMGVSDIKLDFFPGYA</sequence>
<feature type="transmembrane region" description="Helical" evidence="9">
    <location>
        <begin position="19"/>
        <end position="37"/>
    </location>
</feature>
<keyword evidence="4" id="KW-0479">Metal-binding</keyword>
<dbReference type="CDD" id="cd00322">
    <property type="entry name" value="FNR_like"/>
    <property type="match status" value="1"/>
</dbReference>
<keyword evidence="9" id="KW-0472">Membrane</keyword>
<dbReference type="Gene3D" id="2.40.30.10">
    <property type="entry name" value="Translation factors"/>
    <property type="match status" value="1"/>
</dbReference>
<dbReference type="InterPro" id="IPR017927">
    <property type="entry name" value="FAD-bd_FR_type"/>
</dbReference>
<keyword evidence="7" id="KW-0408">Iron</keyword>